<comment type="similarity">
    <text evidence="1">Belongs to the LysR transcriptional regulatory family.</text>
</comment>
<keyword evidence="4" id="KW-0804">Transcription</keyword>
<name>A0A7Y9I6B3_9ACTN</name>
<accession>A0A7Y9I6B3</accession>
<dbReference type="InterPro" id="IPR000847">
    <property type="entry name" value="LysR_HTH_N"/>
</dbReference>
<evidence type="ECO:0000256" key="1">
    <source>
        <dbReference type="ARBA" id="ARBA00009437"/>
    </source>
</evidence>
<dbReference type="SUPFAM" id="SSF53850">
    <property type="entry name" value="Periplasmic binding protein-like II"/>
    <property type="match status" value="1"/>
</dbReference>
<feature type="domain" description="HTH lysR-type" evidence="5">
    <location>
        <begin position="1"/>
        <end position="58"/>
    </location>
</feature>
<dbReference type="Gene3D" id="1.10.10.10">
    <property type="entry name" value="Winged helix-like DNA-binding domain superfamily/Winged helix DNA-binding domain"/>
    <property type="match status" value="1"/>
</dbReference>
<organism evidence="6 7">
    <name type="scientific">Microlunatus parietis</name>
    <dbReference type="NCBI Taxonomy" id="682979"/>
    <lineage>
        <taxon>Bacteria</taxon>
        <taxon>Bacillati</taxon>
        <taxon>Actinomycetota</taxon>
        <taxon>Actinomycetes</taxon>
        <taxon>Propionibacteriales</taxon>
        <taxon>Propionibacteriaceae</taxon>
        <taxon>Microlunatus</taxon>
    </lineage>
</organism>
<evidence type="ECO:0000313" key="6">
    <source>
        <dbReference type="EMBL" id="NYE70932.1"/>
    </source>
</evidence>
<dbReference type="GO" id="GO:0005829">
    <property type="term" value="C:cytosol"/>
    <property type="evidence" value="ECO:0007669"/>
    <property type="project" value="TreeGrafter"/>
</dbReference>
<dbReference type="SUPFAM" id="SSF46785">
    <property type="entry name" value="Winged helix' DNA-binding domain"/>
    <property type="match status" value="1"/>
</dbReference>
<dbReference type="GO" id="GO:0003700">
    <property type="term" value="F:DNA-binding transcription factor activity"/>
    <property type="evidence" value="ECO:0007669"/>
    <property type="project" value="InterPro"/>
</dbReference>
<evidence type="ECO:0000313" key="7">
    <source>
        <dbReference type="Proteomes" id="UP000569914"/>
    </source>
</evidence>
<dbReference type="Pfam" id="PF03466">
    <property type="entry name" value="LysR_substrate"/>
    <property type="match status" value="1"/>
</dbReference>
<dbReference type="PROSITE" id="PS50931">
    <property type="entry name" value="HTH_LYSR"/>
    <property type="match status" value="1"/>
</dbReference>
<dbReference type="AlphaFoldDB" id="A0A7Y9I6B3"/>
<dbReference type="InterPro" id="IPR005119">
    <property type="entry name" value="LysR_subst-bd"/>
</dbReference>
<evidence type="ECO:0000256" key="3">
    <source>
        <dbReference type="ARBA" id="ARBA00023125"/>
    </source>
</evidence>
<proteinExistence type="inferred from homology"/>
<dbReference type="InterPro" id="IPR036390">
    <property type="entry name" value="WH_DNA-bd_sf"/>
</dbReference>
<dbReference type="FunFam" id="1.10.10.10:FF:000001">
    <property type="entry name" value="LysR family transcriptional regulator"/>
    <property type="match status" value="1"/>
</dbReference>
<gene>
    <name evidence="6" type="ORF">BKA15_002261</name>
</gene>
<evidence type="ECO:0000259" key="5">
    <source>
        <dbReference type="PROSITE" id="PS50931"/>
    </source>
</evidence>
<dbReference type="InterPro" id="IPR050950">
    <property type="entry name" value="HTH-type_LysR_regulators"/>
</dbReference>
<comment type="caution">
    <text evidence="6">The sequence shown here is derived from an EMBL/GenBank/DDBJ whole genome shotgun (WGS) entry which is preliminary data.</text>
</comment>
<dbReference type="PANTHER" id="PTHR30419">
    <property type="entry name" value="HTH-TYPE TRANSCRIPTIONAL REGULATOR YBHD"/>
    <property type="match status" value="1"/>
</dbReference>
<keyword evidence="3 6" id="KW-0238">DNA-binding</keyword>
<dbReference type="PRINTS" id="PR00039">
    <property type="entry name" value="HTHLYSR"/>
</dbReference>
<keyword evidence="2" id="KW-0805">Transcription regulation</keyword>
<dbReference type="InterPro" id="IPR036388">
    <property type="entry name" value="WH-like_DNA-bd_sf"/>
</dbReference>
<dbReference type="Pfam" id="PF00126">
    <property type="entry name" value="HTH_1"/>
    <property type="match status" value="1"/>
</dbReference>
<sequence length="295" mass="31546">MEVHQLRYALAVADERSFTAAAQVLHVSQSGVSAQVALLERELGLTLFDRSARGVRVTPAGSPVLDQLRRALTELDRVRAVADELNGLVRGTVSIGAVAGLGWPAFLDALQQVHRTHPGLELSLREAKSVDLQEDVAAGRLDLAVATWVDRPREGLGSWVALEERVIAAVGTDHPWAGRSRISPADLLDQPVVGLAPGTGMRSSYDAMMRAEGLPAPVSWEVTLPTTARALAARGLGVAVLTSSRADLPTDLVRLKINSKHATSRLGVVWRTRPAPTAGARATLEAFREHLAVRS</sequence>
<keyword evidence="7" id="KW-1185">Reference proteome</keyword>
<dbReference type="GO" id="GO:0003677">
    <property type="term" value="F:DNA binding"/>
    <property type="evidence" value="ECO:0007669"/>
    <property type="project" value="UniProtKB-KW"/>
</dbReference>
<dbReference type="RefSeq" id="WP_179750757.1">
    <property type="nucleotide sequence ID" value="NZ_JACCBU010000001.1"/>
</dbReference>
<reference evidence="6 7" key="1">
    <citation type="submission" date="2020-07" db="EMBL/GenBank/DDBJ databases">
        <title>Sequencing the genomes of 1000 actinobacteria strains.</title>
        <authorList>
            <person name="Klenk H.-P."/>
        </authorList>
    </citation>
    <scope>NUCLEOTIDE SEQUENCE [LARGE SCALE GENOMIC DNA]</scope>
    <source>
        <strain evidence="6 7">DSM 22083</strain>
    </source>
</reference>
<evidence type="ECO:0000256" key="4">
    <source>
        <dbReference type="ARBA" id="ARBA00023163"/>
    </source>
</evidence>
<evidence type="ECO:0000256" key="2">
    <source>
        <dbReference type="ARBA" id="ARBA00023015"/>
    </source>
</evidence>
<dbReference type="Proteomes" id="UP000569914">
    <property type="component" value="Unassembled WGS sequence"/>
</dbReference>
<dbReference type="EMBL" id="JACCBU010000001">
    <property type="protein sequence ID" value="NYE70932.1"/>
    <property type="molecule type" value="Genomic_DNA"/>
</dbReference>
<dbReference type="PANTHER" id="PTHR30419:SF8">
    <property type="entry name" value="NITROGEN ASSIMILATION TRANSCRIPTIONAL ACTIVATOR-RELATED"/>
    <property type="match status" value="1"/>
</dbReference>
<protein>
    <submittedName>
        <fullName evidence="6">DNA-binding transcriptional LysR family regulator</fullName>
    </submittedName>
</protein>
<dbReference type="Gene3D" id="3.40.190.10">
    <property type="entry name" value="Periplasmic binding protein-like II"/>
    <property type="match status" value="2"/>
</dbReference>